<organism evidence="8 9">
    <name type="scientific">Haloechinothrix salitolerans</name>
    <dbReference type="NCBI Taxonomy" id="926830"/>
    <lineage>
        <taxon>Bacteria</taxon>
        <taxon>Bacillati</taxon>
        <taxon>Actinomycetota</taxon>
        <taxon>Actinomycetes</taxon>
        <taxon>Pseudonocardiales</taxon>
        <taxon>Pseudonocardiaceae</taxon>
        <taxon>Haloechinothrix</taxon>
    </lineage>
</organism>
<evidence type="ECO:0000256" key="3">
    <source>
        <dbReference type="ARBA" id="ARBA00022723"/>
    </source>
</evidence>
<dbReference type="SUPFAM" id="SSF88723">
    <property type="entry name" value="PIN domain-like"/>
    <property type="match status" value="1"/>
</dbReference>
<keyword evidence="6" id="KW-0800">Toxin</keyword>
<evidence type="ECO:0000256" key="6">
    <source>
        <dbReference type="HAMAP-Rule" id="MF_00265"/>
    </source>
</evidence>
<gene>
    <name evidence="6" type="primary">vapC</name>
    <name evidence="8" type="ORF">ACFQGD_13020</name>
</gene>
<reference evidence="9" key="1">
    <citation type="journal article" date="2019" name="Int. J. Syst. Evol. Microbiol.">
        <title>The Global Catalogue of Microorganisms (GCM) 10K type strain sequencing project: providing services to taxonomists for standard genome sequencing and annotation.</title>
        <authorList>
            <consortium name="The Broad Institute Genomics Platform"/>
            <consortium name="The Broad Institute Genome Sequencing Center for Infectious Disease"/>
            <person name="Wu L."/>
            <person name="Ma J."/>
        </authorList>
    </citation>
    <scope>NUCLEOTIDE SEQUENCE [LARGE SCALE GENOMIC DNA]</scope>
    <source>
        <strain evidence="9">KCTC 32255</strain>
    </source>
</reference>
<evidence type="ECO:0000313" key="9">
    <source>
        <dbReference type="Proteomes" id="UP001596337"/>
    </source>
</evidence>
<proteinExistence type="inferred from homology"/>
<feature type="binding site" evidence="6">
    <location>
        <position position="96"/>
    </location>
    <ligand>
        <name>Mg(2+)</name>
        <dbReference type="ChEBI" id="CHEBI:18420"/>
    </ligand>
</feature>
<dbReference type="EMBL" id="JBHSXX010000001">
    <property type="protein sequence ID" value="MFC6868062.1"/>
    <property type="molecule type" value="Genomic_DNA"/>
</dbReference>
<accession>A0ABW2BYE4</accession>
<keyword evidence="1 6" id="KW-1277">Toxin-antitoxin system</keyword>
<dbReference type="RefSeq" id="WP_345404532.1">
    <property type="nucleotide sequence ID" value="NZ_BAABLA010000118.1"/>
</dbReference>
<feature type="domain" description="PIN" evidence="7">
    <location>
        <begin position="4"/>
        <end position="123"/>
    </location>
</feature>
<comment type="caution">
    <text evidence="8">The sequence shown here is derived from an EMBL/GenBank/DDBJ whole genome shotgun (WGS) entry which is preliminary data.</text>
</comment>
<dbReference type="Proteomes" id="UP001596337">
    <property type="component" value="Unassembled WGS sequence"/>
</dbReference>
<dbReference type="CDD" id="cd09874">
    <property type="entry name" value="PIN_MT3492-like"/>
    <property type="match status" value="1"/>
</dbReference>
<protein>
    <recommendedName>
        <fullName evidence="6">Ribonuclease VapC</fullName>
        <shortName evidence="6">RNase VapC</shortName>
        <ecNumber evidence="6">3.1.-.-</ecNumber>
    </recommendedName>
    <alternativeName>
        <fullName evidence="6">Toxin VapC</fullName>
    </alternativeName>
</protein>
<dbReference type="InterPro" id="IPR002716">
    <property type="entry name" value="PIN_dom"/>
</dbReference>
<keyword evidence="3 6" id="KW-0479">Metal-binding</keyword>
<keyword evidence="5 6" id="KW-0460">Magnesium</keyword>
<comment type="cofactor">
    <cofactor evidence="6">
        <name>Mg(2+)</name>
        <dbReference type="ChEBI" id="CHEBI:18420"/>
    </cofactor>
</comment>
<sequence>MKFVYLDSCAAIKLFKDEVESDALEDWLVEQVPARQITSYLTRTELPRGLHAVEASAQTHERALHWLRRCAHVALPASLCERAGSLSPGTRLRSLDAIHIAAAQNLGAALVAFVSYDKRLIAAASEHGLPVVSPS</sequence>
<keyword evidence="2 6" id="KW-0540">Nuclease</keyword>
<evidence type="ECO:0000256" key="5">
    <source>
        <dbReference type="ARBA" id="ARBA00022842"/>
    </source>
</evidence>
<keyword evidence="9" id="KW-1185">Reference proteome</keyword>
<feature type="binding site" evidence="6">
    <location>
        <position position="7"/>
    </location>
    <ligand>
        <name>Mg(2+)</name>
        <dbReference type="ChEBI" id="CHEBI:18420"/>
    </ligand>
</feature>
<name>A0ABW2BYE4_9PSEU</name>
<dbReference type="InterPro" id="IPR029060">
    <property type="entry name" value="PIN-like_dom_sf"/>
</dbReference>
<comment type="similarity">
    <text evidence="6">Belongs to the PINc/VapC protein family.</text>
</comment>
<evidence type="ECO:0000256" key="1">
    <source>
        <dbReference type="ARBA" id="ARBA00022649"/>
    </source>
</evidence>
<evidence type="ECO:0000313" key="8">
    <source>
        <dbReference type="EMBL" id="MFC6868062.1"/>
    </source>
</evidence>
<dbReference type="InterPro" id="IPR022907">
    <property type="entry name" value="VapC_family"/>
</dbReference>
<evidence type="ECO:0000259" key="7">
    <source>
        <dbReference type="Pfam" id="PF01850"/>
    </source>
</evidence>
<evidence type="ECO:0000256" key="4">
    <source>
        <dbReference type="ARBA" id="ARBA00022801"/>
    </source>
</evidence>
<dbReference type="HAMAP" id="MF_00265">
    <property type="entry name" value="VapC_Nob1"/>
    <property type="match status" value="1"/>
</dbReference>
<dbReference type="Pfam" id="PF01850">
    <property type="entry name" value="PIN"/>
    <property type="match status" value="1"/>
</dbReference>
<comment type="function">
    <text evidence="6">Toxic component of a toxin-antitoxin (TA) system. An RNase.</text>
</comment>
<dbReference type="Gene3D" id="3.40.50.1010">
    <property type="entry name" value="5'-nuclease"/>
    <property type="match status" value="1"/>
</dbReference>
<dbReference type="EC" id="3.1.-.-" evidence="6"/>
<evidence type="ECO:0000256" key="2">
    <source>
        <dbReference type="ARBA" id="ARBA00022722"/>
    </source>
</evidence>
<keyword evidence="4 6" id="KW-0378">Hydrolase</keyword>